<evidence type="ECO:0000313" key="1">
    <source>
        <dbReference type="EMBL" id="SCM57458.1"/>
    </source>
</evidence>
<sequence length="287" mass="32801">MIKRFTLGSLFLIGFSIALYASKVDTVSVFSPSMQKGIKTVVILPDTYSQETRFPVLYLLHGYSDNYSGWVTKVPAVKELADQHGMIIICPDGAFGSWYFDSPVDPSFRFETFVSKELVEWVDRNYMTIAKREGRAITGLSMGGHGGLFLGFRHQDIFGVCGSMSGGVDIRPFPNNWDLAKRLGSQRENPENWEKYTVMNQLHLLAPNSTRIIIDCGTDDFFYDVNLRLHQELLYRNIPHDFITRPGAHNWDYWKNAVKYQALFFSNYFDAVKASPAPSGSRHRERR</sequence>
<dbReference type="KEGG" id="pmuc:ING2E5A_1346"/>
<dbReference type="InterPro" id="IPR000801">
    <property type="entry name" value="Esterase-like"/>
</dbReference>
<dbReference type="PANTHER" id="PTHR48098">
    <property type="entry name" value="ENTEROCHELIN ESTERASE-RELATED"/>
    <property type="match status" value="1"/>
</dbReference>
<dbReference type="STRING" id="1642646.ING2E5A_1346"/>
<proteinExistence type="predicted"/>
<dbReference type="SUPFAM" id="SSF53474">
    <property type="entry name" value="alpha/beta-Hydrolases"/>
    <property type="match status" value="1"/>
</dbReference>
<reference evidence="1 2" key="1">
    <citation type="submission" date="2016-08" db="EMBL/GenBank/DDBJ databases">
        <authorList>
            <person name="Seilhamer J.J."/>
        </authorList>
    </citation>
    <scope>NUCLEOTIDE SEQUENCE [LARGE SCALE GENOMIC DNA]</scope>
    <source>
        <strain evidence="1">ING2-E5A</strain>
    </source>
</reference>
<dbReference type="InterPro" id="IPR029058">
    <property type="entry name" value="AB_hydrolase_fold"/>
</dbReference>
<dbReference type="PANTHER" id="PTHR48098:SF1">
    <property type="entry name" value="DIACYLGLYCEROL ACYLTRANSFERASE_MYCOLYLTRANSFERASE AG85A"/>
    <property type="match status" value="1"/>
</dbReference>
<dbReference type="Gene3D" id="3.40.50.1820">
    <property type="entry name" value="alpha/beta hydrolase"/>
    <property type="match status" value="1"/>
</dbReference>
<dbReference type="Pfam" id="PF00756">
    <property type="entry name" value="Esterase"/>
    <property type="match status" value="1"/>
</dbReference>
<dbReference type="InterPro" id="IPR050583">
    <property type="entry name" value="Mycobacterial_A85_antigen"/>
</dbReference>
<evidence type="ECO:0000313" key="2">
    <source>
        <dbReference type="Proteomes" id="UP000178485"/>
    </source>
</evidence>
<dbReference type="RefSeq" id="WP_071136709.1">
    <property type="nucleotide sequence ID" value="NZ_DUQN01000029.1"/>
</dbReference>
<gene>
    <name evidence="1" type="ORF">ING2E5A_1346</name>
</gene>
<organism evidence="1 2">
    <name type="scientific">Petrimonas mucosa</name>
    <dbReference type="NCBI Taxonomy" id="1642646"/>
    <lineage>
        <taxon>Bacteria</taxon>
        <taxon>Pseudomonadati</taxon>
        <taxon>Bacteroidota</taxon>
        <taxon>Bacteroidia</taxon>
        <taxon>Bacteroidales</taxon>
        <taxon>Dysgonomonadaceae</taxon>
        <taxon>Petrimonas</taxon>
    </lineage>
</organism>
<dbReference type="EMBL" id="LT608328">
    <property type="protein sequence ID" value="SCM57458.1"/>
    <property type="molecule type" value="Genomic_DNA"/>
</dbReference>
<protein>
    <submittedName>
        <fullName evidence="1">Esterase</fullName>
    </submittedName>
</protein>
<dbReference type="GO" id="GO:0016747">
    <property type="term" value="F:acyltransferase activity, transferring groups other than amino-acyl groups"/>
    <property type="evidence" value="ECO:0007669"/>
    <property type="project" value="TreeGrafter"/>
</dbReference>
<name>A0A1G4G6P4_9BACT</name>
<dbReference type="Proteomes" id="UP000178485">
    <property type="component" value="Chromosome i"/>
</dbReference>
<dbReference type="AlphaFoldDB" id="A0A1G4G6P4"/>
<accession>A0A1G4G6P4</accession>
<keyword evidence="2" id="KW-1185">Reference proteome</keyword>